<sequence>MEFEIKSLEAVRARLERDVALLGAKKPDPDLVEEIAREVLGFVRPDDQVVTQR</sequence>
<gene>
    <name evidence="1" type="ORF">APY04_2617</name>
</gene>
<name>A0A120CUD3_HYPSL</name>
<dbReference type="Proteomes" id="UP000059074">
    <property type="component" value="Unassembled WGS sequence"/>
</dbReference>
<dbReference type="PATRIC" id="fig|121290.4.peg.1488"/>
<comment type="caution">
    <text evidence="1">The sequence shown here is derived from an EMBL/GenBank/DDBJ whole genome shotgun (WGS) entry which is preliminary data.</text>
</comment>
<keyword evidence="2" id="KW-1185">Reference proteome</keyword>
<dbReference type="STRING" id="121290.APY04_2617"/>
<dbReference type="AlphaFoldDB" id="A0A120CUD3"/>
<dbReference type="Pfam" id="PF04977">
    <property type="entry name" value="DivIC"/>
    <property type="match status" value="1"/>
</dbReference>
<evidence type="ECO:0000313" key="1">
    <source>
        <dbReference type="EMBL" id="KWT66030.1"/>
    </source>
</evidence>
<organism evidence="1 2">
    <name type="scientific">Hyphomicrobium sulfonivorans</name>
    <dbReference type="NCBI Taxonomy" id="121290"/>
    <lineage>
        <taxon>Bacteria</taxon>
        <taxon>Pseudomonadati</taxon>
        <taxon>Pseudomonadota</taxon>
        <taxon>Alphaproteobacteria</taxon>
        <taxon>Hyphomicrobiales</taxon>
        <taxon>Hyphomicrobiaceae</taxon>
        <taxon>Hyphomicrobium</taxon>
    </lineage>
</organism>
<accession>A0A120CUD3</accession>
<dbReference type="EMBL" id="LMTR01000074">
    <property type="protein sequence ID" value="KWT66030.1"/>
    <property type="molecule type" value="Genomic_DNA"/>
</dbReference>
<proteinExistence type="predicted"/>
<dbReference type="InterPro" id="IPR007060">
    <property type="entry name" value="FtsL/DivIC"/>
</dbReference>
<protein>
    <submittedName>
        <fullName evidence="1">Uncharacterized protein</fullName>
    </submittedName>
</protein>
<evidence type="ECO:0000313" key="2">
    <source>
        <dbReference type="Proteomes" id="UP000059074"/>
    </source>
</evidence>
<reference evidence="1 2" key="1">
    <citation type="submission" date="2015-10" db="EMBL/GenBank/DDBJ databases">
        <title>Transcriptomic analysis of a linuron degrading triple-species bacterial consortium.</title>
        <authorList>
            <person name="Albers P."/>
        </authorList>
    </citation>
    <scope>NUCLEOTIDE SEQUENCE [LARGE SCALE GENOMIC DNA]</scope>
    <source>
        <strain evidence="1 2">WDL6</strain>
    </source>
</reference>